<dbReference type="GO" id="GO:0000287">
    <property type="term" value="F:magnesium ion binding"/>
    <property type="evidence" value="ECO:0007669"/>
    <property type="project" value="UniProtKB-UniRule"/>
</dbReference>
<dbReference type="STRING" id="469383.Cwoe_4986"/>
<feature type="binding site" evidence="6">
    <location>
        <begin position="253"/>
        <end position="255"/>
    </location>
    <ligand>
        <name>ATP</name>
        <dbReference type="ChEBI" id="CHEBI:30616"/>
    </ligand>
</feature>
<accession>D3FCA2</accession>
<dbReference type="eggNOG" id="COG0282">
    <property type="taxonomic scope" value="Bacteria"/>
</dbReference>
<dbReference type="InterPro" id="IPR043129">
    <property type="entry name" value="ATPase_NBD"/>
</dbReference>
<dbReference type="GO" id="GO:0006085">
    <property type="term" value="P:acetyl-CoA biosynthetic process"/>
    <property type="evidence" value="ECO:0007669"/>
    <property type="project" value="UniProtKB-UniRule"/>
</dbReference>
<keyword evidence="2 6" id="KW-0808">Transferase</keyword>
<comment type="subunit">
    <text evidence="6">Homodimer.</text>
</comment>
<dbReference type="GO" id="GO:0008776">
    <property type="term" value="F:acetate kinase activity"/>
    <property type="evidence" value="ECO:0007669"/>
    <property type="project" value="UniProtKB-UniRule"/>
</dbReference>
<sequence>MRVLVVNAGSSSLKHAVVESDDGRVSAAGEERWDPGDTPGRHGDALAATLDAAGHAVEAIGHRVVHGGTRFEAPALIGDDVVAAIEQVAALAPLHNRAALEGIAAARAAFPHTPQVACFDTAFHRTLEPAAATYAIPGEWAAAHGIRRFGFHGLNVSWCAGRAGELLGPAARRLVVCHLGSGCSVTALLSGRSVDTTMGFTPLDGVPMATRSGALDPGILLYLQHSGGLDADALDDGLNHRSGLLGISGRSSDLREVLAAAEDGDARSQLAFEVLVRGVAGAVAAQSTALGGLDALVFTAGAGENSARLRAAVAARLVHLGVRLDPRRNGRTVPDCEIGAEGANVRVLVLRAREDLVVARETAAVVRRRGAG</sequence>
<dbReference type="SUPFAM" id="SSF53067">
    <property type="entry name" value="Actin-like ATPase domain"/>
    <property type="match status" value="2"/>
</dbReference>
<feature type="binding site" evidence="6">
    <location>
        <position position="14"/>
    </location>
    <ligand>
        <name>ATP</name>
        <dbReference type="ChEBI" id="CHEBI:30616"/>
    </ligand>
</feature>
<dbReference type="GO" id="GO:0005524">
    <property type="term" value="F:ATP binding"/>
    <property type="evidence" value="ECO:0007669"/>
    <property type="project" value="UniProtKB-KW"/>
</dbReference>
<reference evidence="9" key="2">
    <citation type="submission" date="2010-01" db="EMBL/GenBank/DDBJ databases">
        <title>The complete genome of Conexibacter woesei DSM 14684.</title>
        <authorList>
            <consortium name="US DOE Joint Genome Institute (JGI-PGF)"/>
            <person name="Lucas S."/>
            <person name="Copeland A."/>
            <person name="Lapidus A."/>
            <person name="Glavina del Rio T."/>
            <person name="Dalin E."/>
            <person name="Tice H."/>
            <person name="Bruce D."/>
            <person name="Goodwin L."/>
            <person name="Pitluck S."/>
            <person name="Kyrpides N."/>
            <person name="Mavromatis K."/>
            <person name="Ivanova N."/>
            <person name="Mikhailova N."/>
            <person name="Chertkov O."/>
            <person name="Brettin T."/>
            <person name="Detter J.C."/>
            <person name="Han C."/>
            <person name="Larimer F."/>
            <person name="Land M."/>
            <person name="Hauser L."/>
            <person name="Markowitz V."/>
            <person name="Cheng J.-F."/>
            <person name="Hugenholtz P."/>
            <person name="Woyke T."/>
            <person name="Wu D."/>
            <person name="Pukall R."/>
            <person name="Steenblock K."/>
            <person name="Schneider S."/>
            <person name="Klenk H.-P."/>
            <person name="Eisen J.A."/>
        </authorList>
    </citation>
    <scope>NUCLEOTIDE SEQUENCE [LARGE SCALE GENOMIC DNA]</scope>
    <source>
        <strain evidence="9">DSM 14684 / CIP 108061 / JCM 11494 / NBRC 100937 / ID131577</strain>
    </source>
</reference>
<feature type="active site" description="Proton donor/acceptor" evidence="6">
    <location>
        <position position="120"/>
    </location>
</feature>
<keyword evidence="5 6" id="KW-0067">ATP-binding</keyword>
<dbReference type="HOGENOM" id="CLU_020352_0_0_11"/>
<proteinExistence type="inferred from homology"/>
<comment type="cofactor">
    <cofactor evidence="6">
        <name>Mg(2+)</name>
        <dbReference type="ChEBI" id="CHEBI:18420"/>
    </cofactor>
    <cofactor evidence="6">
        <name>Mn(2+)</name>
        <dbReference type="ChEBI" id="CHEBI:29035"/>
    </cofactor>
    <text evidence="6">Mg(2+). Can also accept Mn(2+).</text>
</comment>
<dbReference type="PRINTS" id="PR00471">
    <property type="entry name" value="ACETATEKNASE"/>
</dbReference>
<dbReference type="GO" id="GO:0006083">
    <property type="term" value="P:acetate metabolic process"/>
    <property type="evidence" value="ECO:0007669"/>
    <property type="project" value="TreeGrafter"/>
</dbReference>
<comment type="pathway">
    <text evidence="6">Metabolic intermediate biosynthesis; acetyl-CoA biosynthesis; acetyl-CoA from acetate: step 1/2.</text>
</comment>
<gene>
    <name evidence="6" type="primary">ackA</name>
    <name evidence="8" type="ordered locus">Cwoe_4986</name>
</gene>
<evidence type="ECO:0000313" key="9">
    <source>
        <dbReference type="Proteomes" id="UP000008229"/>
    </source>
</evidence>
<feature type="site" description="Transition state stabilizer" evidence="6">
    <location>
        <position position="152"/>
    </location>
</feature>
<dbReference type="InterPro" id="IPR023865">
    <property type="entry name" value="Aliphatic_acid_kinase_CS"/>
</dbReference>
<dbReference type="Proteomes" id="UP000008229">
    <property type="component" value="Chromosome"/>
</dbReference>
<feature type="binding site" evidence="6">
    <location>
        <begin position="178"/>
        <end position="182"/>
    </location>
    <ligand>
        <name>ATP</name>
        <dbReference type="ChEBI" id="CHEBI:30616"/>
    </ligand>
</feature>
<comment type="subcellular location">
    <subcellularLocation>
        <location evidence="6">Cytoplasm</location>
    </subcellularLocation>
</comment>
<dbReference type="EC" id="2.7.2.1" evidence="6"/>
<dbReference type="Pfam" id="PF00871">
    <property type="entry name" value="Acetate_kinase"/>
    <property type="match status" value="1"/>
</dbReference>
<dbReference type="HAMAP" id="MF_00020">
    <property type="entry name" value="Acetate_kinase"/>
    <property type="match status" value="1"/>
</dbReference>
<dbReference type="UniPathway" id="UPA00340">
    <property type="reaction ID" value="UER00458"/>
</dbReference>
<feature type="binding site" evidence="6">
    <location>
        <position position="354"/>
    </location>
    <ligand>
        <name>Mg(2+)</name>
        <dbReference type="ChEBI" id="CHEBI:18420"/>
    </ligand>
</feature>
<dbReference type="InterPro" id="IPR004372">
    <property type="entry name" value="Ac/propionate_kinase"/>
</dbReference>
<comment type="catalytic activity">
    <reaction evidence="6">
        <text>acetate + ATP = acetyl phosphate + ADP</text>
        <dbReference type="Rhea" id="RHEA:11352"/>
        <dbReference type="ChEBI" id="CHEBI:22191"/>
        <dbReference type="ChEBI" id="CHEBI:30089"/>
        <dbReference type="ChEBI" id="CHEBI:30616"/>
        <dbReference type="ChEBI" id="CHEBI:456216"/>
        <dbReference type="EC" id="2.7.2.1"/>
    </reaction>
</comment>
<dbReference type="PROSITE" id="PS01075">
    <property type="entry name" value="ACETATE_KINASE_1"/>
    <property type="match status" value="1"/>
</dbReference>
<dbReference type="PANTHER" id="PTHR21060:SF15">
    <property type="entry name" value="ACETATE KINASE-RELATED"/>
    <property type="match status" value="1"/>
</dbReference>
<evidence type="ECO:0000256" key="6">
    <source>
        <dbReference type="HAMAP-Rule" id="MF_00020"/>
    </source>
</evidence>
<evidence type="ECO:0000256" key="5">
    <source>
        <dbReference type="ARBA" id="ARBA00022840"/>
    </source>
</evidence>
<dbReference type="RefSeq" id="WP_012936448.1">
    <property type="nucleotide sequence ID" value="NC_013739.1"/>
</dbReference>
<keyword evidence="3 6" id="KW-0547">Nucleotide-binding</keyword>
<name>D3FCA2_CONWI</name>
<evidence type="ECO:0000313" key="8">
    <source>
        <dbReference type="EMBL" id="ADB53397.1"/>
    </source>
</evidence>
<dbReference type="InterPro" id="IPR000890">
    <property type="entry name" value="Aliphatic_acid_kin_short-chain"/>
</dbReference>
<comment type="similarity">
    <text evidence="1 6 7">Belongs to the acetokinase family.</text>
</comment>
<dbReference type="PANTHER" id="PTHR21060">
    <property type="entry name" value="ACETATE KINASE"/>
    <property type="match status" value="1"/>
</dbReference>
<feature type="binding site" evidence="6">
    <location>
        <position position="63"/>
    </location>
    <ligand>
        <name>substrate</name>
    </ligand>
</feature>
<protein>
    <recommendedName>
        <fullName evidence="6">Acetate kinase</fullName>
        <ecNumber evidence="6">2.7.2.1</ecNumber>
    </recommendedName>
    <alternativeName>
        <fullName evidence="6">Acetokinase</fullName>
    </alternativeName>
</protein>
<evidence type="ECO:0000256" key="2">
    <source>
        <dbReference type="ARBA" id="ARBA00022679"/>
    </source>
</evidence>
<keyword evidence="9" id="KW-1185">Reference proteome</keyword>
<feature type="binding site" evidence="6">
    <location>
        <position position="7"/>
    </location>
    <ligand>
        <name>Mg(2+)</name>
        <dbReference type="ChEBI" id="CHEBI:18420"/>
    </ligand>
</feature>
<dbReference type="EMBL" id="CP001854">
    <property type="protein sequence ID" value="ADB53397.1"/>
    <property type="molecule type" value="Genomic_DNA"/>
</dbReference>
<dbReference type="GO" id="GO:0005737">
    <property type="term" value="C:cytoplasm"/>
    <property type="evidence" value="ECO:0007669"/>
    <property type="project" value="UniProtKB-SubCell"/>
</dbReference>
<organism evidence="8 9">
    <name type="scientific">Conexibacter woesei (strain DSM 14684 / CCUG 47730 / CIP 108061 / JCM 11494 / NBRC 100937 / ID131577)</name>
    <dbReference type="NCBI Taxonomy" id="469383"/>
    <lineage>
        <taxon>Bacteria</taxon>
        <taxon>Bacillati</taxon>
        <taxon>Actinomycetota</taxon>
        <taxon>Thermoleophilia</taxon>
        <taxon>Solirubrobacterales</taxon>
        <taxon>Conexibacteraceae</taxon>
        <taxon>Conexibacter</taxon>
    </lineage>
</organism>
<feature type="site" description="Transition state stabilizer" evidence="6">
    <location>
        <position position="211"/>
    </location>
</feature>
<reference evidence="8 9" key="1">
    <citation type="journal article" date="2010" name="Stand. Genomic Sci.">
        <title>Complete genome sequence of Conexibacter woesei type strain (ID131577).</title>
        <authorList>
            <person name="Pukall R."/>
            <person name="Lapidus A."/>
            <person name="Glavina Del Rio T."/>
            <person name="Copeland A."/>
            <person name="Tice H."/>
            <person name="Cheng J.-F."/>
            <person name="Lucas S."/>
            <person name="Chen F."/>
            <person name="Nolan M."/>
            <person name="Bruce D."/>
            <person name="Goodwin L."/>
            <person name="Pitluck S."/>
            <person name="Mavromatis K."/>
            <person name="Ivanova N."/>
            <person name="Ovchinnikova G."/>
            <person name="Pati A."/>
            <person name="Chen A."/>
            <person name="Palaniappan K."/>
            <person name="Land M."/>
            <person name="Hauser L."/>
            <person name="Chang Y.-J."/>
            <person name="Jeffries C.D."/>
            <person name="Chain P."/>
            <person name="Meincke L."/>
            <person name="Sims D."/>
            <person name="Brettin T."/>
            <person name="Detter J.C."/>
            <person name="Rohde M."/>
            <person name="Goeker M."/>
            <person name="Bristow J."/>
            <person name="Eisen J.A."/>
            <person name="Markowitz V."/>
            <person name="Kyrpides N.C."/>
            <person name="Klenk H.-P."/>
            <person name="Hugenholtz P."/>
        </authorList>
    </citation>
    <scope>NUCLEOTIDE SEQUENCE [LARGE SCALE GENOMIC DNA]</scope>
    <source>
        <strain evidence="9">DSM 14684 / CIP 108061 / JCM 11494 / NBRC 100937 / ID131577</strain>
    </source>
</reference>
<keyword evidence="6" id="KW-0460">Magnesium</keyword>
<dbReference type="PIRSF" id="PIRSF000722">
    <property type="entry name" value="Acetate_prop_kin"/>
    <property type="match status" value="1"/>
</dbReference>
<dbReference type="KEGG" id="cwo:Cwoe_4986"/>
<keyword evidence="6" id="KW-0479">Metal-binding</keyword>
<dbReference type="OrthoDB" id="9802453at2"/>
<dbReference type="PROSITE" id="PS01076">
    <property type="entry name" value="ACETATE_KINASE_2"/>
    <property type="match status" value="1"/>
</dbReference>
<keyword evidence="6" id="KW-0963">Cytoplasm</keyword>
<evidence type="ECO:0000256" key="4">
    <source>
        <dbReference type="ARBA" id="ARBA00022777"/>
    </source>
</evidence>
<dbReference type="Gene3D" id="3.30.420.40">
    <property type="match status" value="2"/>
</dbReference>
<comment type="function">
    <text evidence="6">Catalyzes the formation of acetyl phosphate from acetate and ATP. Can also catalyze the reverse reaction.</text>
</comment>
<evidence type="ECO:0000256" key="1">
    <source>
        <dbReference type="ARBA" id="ARBA00008748"/>
    </source>
</evidence>
<dbReference type="NCBIfam" id="TIGR00016">
    <property type="entry name" value="ackA"/>
    <property type="match status" value="1"/>
</dbReference>
<keyword evidence="4 6" id="KW-0418">Kinase</keyword>
<evidence type="ECO:0000256" key="3">
    <source>
        <dbReference type="ARBA" id="ARBA00022741"/>
    </source>
</evidence>
<evidence type="ECO:0000256" key="7">
    <source>
        <dbReference type="RuleBase" id="RU003835"/>
    </source>
</evidence>
<comment type="caution">
    <text evidence="6">Lacks conserved residue(s) required for the propagation of feature annotation.</text>
</comment>
<dbReference type="AlphaFoldDB" id="D3FCA2"/>